<sequence>MSKIAKALKRAQEERVDGAGQQAASTPPAGETQLVGEEAQKPEYRRTQVQETTDLHMERNRLLTDGSAQHTRDAFNVLRAKLLQNTRKERFNTIMVTSPRRQEGKTIVATNLAMAIARDARQTALLVDINLRWPGVAQTLGVCRDQQAGIEDYLIGQMELPELMVNPGIEKLVVLPACQATTESADLISSPRMHKMVRECKNRYPDRYVIFDCPHVLDMPDALVFSTYVDGVILVVEEGKTSQADIRASIDMLGDANIIGVVLNKHVTQ</sequence>
<organism evidence="4 5">
    <name type="scientific">Pseudodesulfovibrio portus</name>
    <dbReference type="NCBI Taxonomy" id="231439"/>
    <lineage>
        <taxon>Bacteria</taxon>
        <taxon>Pseudomonadati</taxon>
        <taxon>Thermodesulfobacteriota</taxon>
        <taxon>Desulfovibrionia</taxon>
        <taxon>Desulfovibrionales</taxon>
        <taxon>Desulfovibrionaceae</taxon>
    </lineage>
</organism>
<gene>
    <name evidence="4" type="ORF">JCM14722_10030</name>
</gene>
<keyword evidence="5" id="KW-1185">Reference proteome</keyword>
<dbReference type="SUPFAM" id="SSF52540">
    <property type="entry name" value="P-loop containing nucleoside triphosphate hydrolases"/>
    <property type="match status" value="1"/>
</dbReference>
<evidence type="ECO:0000256" key="1">
    <source>
        <dbReference type="ARBA" id="ARBA00022741"/>
    </source>
</evidence>
<evidence type="ECO:0000256" key="2">
    <source>
        <dbReference type="ARBA" id="ARBA00022840"/>
    </source>
</evidence>
<keyword evidence="2" id="KW-0067">ATP-binding</keyword>
<accession>A0ABM8AQ30</accession>
<feature type="compositionally biased region" description="Basic and acidic residues" evidence="3">
    <location>
        <begin position="38"/>
        <end position="54"/>
    </location>
</feature>
<dbReference type="CDD" id="cd05387">
    <property type="entry name" value="BY-kinase"/>
    <property type="match status" value="1"/>
</dbReference>
<protein>
    <submittedName>
        <fullName evidence="4">Polysaccharide biosynthesis protein</fullName>
    </submittedName>
</protein>
<dbReference type="PANTHER" id="PTHR32309:SF13">
    <property type="entry name" value="FERRIC ENTEROBACTIN TRANSPORT PROTEIN FEPE"/>
    <property type="match status" value="1"/>
</dbReference>
<dbReference type="Proteomes" id="UP001061361">
    <property type="component" value="Chromosome"/>
</dbReference>
<evidence type="ECO:0000256" key="3">
    <source>
        <dbReference type="SAM" id="MobiDB-lite"/>
    </source>
</evidence>
<feature type="region of interest" description="Disordered" evidence="3">
    <location>
        <begin position="1"/>
        <end position="54"/>
    </location>
</feature>
<keyword evidence="1" id="KW-0547">Nucleotide-binding</keyword>
<dbReference type="EMBL" id="AP026708">
    <property type="protein sequence ID" value="BDQ33461.1"/>
    <property type="molecule type" value="Genomic_DNA"/>
</dbReference>
<name>A0ABM8AQ30_9BACT</name>
<reference evidence="4" key="1">
    <citation type="submission" date="2022-08" db="EMBL/GenBank/DDBJ databases">
        <title>Genome Sequence of the sulphate-reducing bacterium, Pseudodesulfovibrio portus JCM14722.</title>
        <authorList>
            <person name="Kondo R."/>
            <person name="Kataoka T."/>
        </authorList>
    </citation>
    <scope>NUCLEOTIDE SEQUENCE</scope>
    <source>
        <strain evidence="4">JCM 14722</strain>
    </source>
</reference>
<dbReference type="PANTHER" id="PTHR32309">
    <property type="entry name" value="TYROSINE-PROTEIN KINASE"/>
    <property type="match status" value="1"/>
</dbReference>
<evidence type="ECO:0000313" key="5">
    <source>
        <dbReference type="Proteomes" id="UP001061361"/>
    </source>
</evidence>
<proteinExistence type="predicted"/>
<evidence type="ECO:0000313" key="4">
    <source>
        <dbReference type="EMBL" id="BDQ33461.1"/>
    </source>
</evidence>
<dbReference type="RefSeq" id="WP_264983515.1">
    <property type="nucleotide sequence ID" value="NZ_AP026708.1"/>
</dbReference>
<dbReference type="InterPro" id="IPR050445">
    <property type="entry name" value="Bact_polysacc_biosynth/exp"/>
</dbReference>
<dbReference type="InterPro" id="IPR005702">
    <property type="entry name" value="Wzc-like_C"/>
</dbReference>
<dbReference type="Gene3D" id="3.40.50.300">
    <property type="entry name" value="P-loop containing nucleotide triphosphate hydrolases"/>
    <property type="match status" value="1"/>
</dbReference>
<dbReference type="InterPro" id="IPR027417">
    <property type="entry name" value="P-loop_NTPase"/>
</dbReference>